<dbReference type="EMBL" id="JBAMIC010000001">
    <property type="protein sequence ID" value="KAK7115165.1"/>
    <property type="molecule type" value="Genomic_DNA"/>
</dbReference>
<keyword evidence="4" id="KW-0378">Hydrolase</keyword>
<dbReference type="SUPFAM" id="SSF52540">
    <property type="entry name" value="P-loop containing nucleoside triphosphate hydrolases"/>
    <property type="match status" value="2"/>
</dbReference>
<feature type="domain" description="Helicase ATP-binding" evidence="10">
    <location>
        <begin position="64"/>
        <end position="251"/>
    </location>
</feature>
<name>A0AAN9C680_9CAEN</name>
<organism evidence="11 12">
    <name type="scientific">Littorina saxatilis</name>
    <dbReference type="NCBI Taxonomy" id="31220"/>
    <lineage>
        <taxon>Eukaryota</taxon>
        <taxon>Metazoa</taxon>
        <taxon>Spiralia</taxon>
        <taxon>Lophotrochozoa</taxon>
        <taxon>Mollusca</taxon>
        <taxon>Gastropoda</taxon>
        <taxon>Caenogastropoda</taxon>
        <taxon>Littorinimorpha</taxon>
        <taxon>Littorinoidea</taxon>
        <taxon>Littorinidae</taxon>
        <taxon>Littorina</taxon>
    </lineage>
</organism>
<dbReference type="PROSITE" id="PS51192">
    <property type="entry name" value="HELICASE_ATP_BIND_1"/>
    <property type="match status" value="1"/>
</dbReference>
<dbReference type="Proteomes" id="UP001374579">
    <property type="component" value="Unassembled WGS sequence"/>
</dbReference>
<keyword evidence="2" id="KW-0677">Repeat</keyword>
<dbReference type="PANTHER" id="PTHR22655">
    <property type="entry name" value="ATP-DEPENDENT RNA HELICASE TDRD12-RELATED"/>
    <property type="match status" value="1"/>
</dbReference>
<dbReference type="EC" id="3.6.4.13" evidence="1"/>
<gene>
    <name evidence="11" type="ORF">V1264_001092</name>
</gene>
<keyword evidence="3" id="KW-0547">Nucleotide-binding</keyword>
<comment type="catalytic activity">
    <reaction evidence="7">
        <text>ATP + H2O = ADP + phosphate + H(+)</text>
        <dbReference type="Rhea" id="RHEA:13065"/>
        <dbReference type="ChEBI" id="CHEBI:15377"/>
        <dbReference type="ChEBI" id="CHEBI:15378"/>
        <dbReference type="ChEBI" id="CHEBI:30616"/>
        <dbReference type="ChEBI" id="CHEBI:43474"/>
        <dbReference type="ChEBI" id="CHEBI:456216"/>
        <dbReference type="EC" id="3.6.4.13"/>
    </reaction>
</comment>
<dbReference type="InterPro" id="IPR000571">
    <property type="entry name" value="Znf_CCCH"/>
</dbReference>
<feature type="domain" description="C3H1-type" evidence="9">
    <location>
        <begin position="454"/>
        <end position="482"/>
    </location>
</feature>
<evidence type="ECO:0000256" key="5">
    <source>
        <dbReference type="ARBA" id="ARBA00022806"/>
    </source>
</evidence>
<evidence type="ECO:0000313" key="11">
    <source>
        <dbReference type="EMBL" id="KAK7115165.1"/>
    </source>
</evidence>
<dbReference type="SMART" id="SM00487">
    <property type="entry name" value="DEXDc"/>
    <property type="match status" value="1"/>
</dbReference>
<evidence type="ECO:0000259" key="10">
    <source>
        <dbReference type="PROSITE" id="PS51192"/>
    </source>
</evidence>
<dbReference type="GO" id="GO:0008270">
    <property type="term" value="F:zinc ion binding"/>
    <property type="evidence" value="ECO:0007669"/>
    <property type="project" value="UniProtKB-KW"/>
</dbReference>
<evidence type="ECO:0000256" key="6">
    <source>
        <dbReference type="ARBA" id="ARBA00022840"/>
    </source>
</evidence>
<dbReference type="PANTHER" id="PTHR22655:SF2">
    <property type="entry name" value="ATP-DEPENDENT RNA HELICASE TDRD12-RELATED"/>
    <property type="match status" value="1"/>
</dbReference>
<comment type="caution">
    <text evidence="11">The sequence shown here is derived from an EMBL/GenBank/DDBJ whole genome shotgun (WGS) entry which is preliminary data.</text>
</comment>
<keyword evidence="12" id="KW-1185">Reference proteome</keyword>
<keyword evidence="8" id="KW-0862">Zinc</keyword>
<proteinExistence type="predicted"/>
<dbReference type="GO" id="GO:0016787">
    <property type="term" value="F:hydrolase activity"/>
    <property type="evidence" value="ECO:0007669"/>
    <property type="project" value="UniProtKB-KW"/>
</dbReference>
<evidence type="ECO:0000256" key="4">
    <source>
        <dbReference type="ARBA" id="ARBA00022801"/>
    </source>
</evidence>
<evidence type="ECO:0000256" key="3">
    <source>
        <dbReference type="ARBA" id="ARBA00022741"/>
    </source>
</evidence>
<dbReference type="InterPro" id="IPR011545">
    <property type="entry name" value="DEAD/DEAH_box_helicase_dom"/>
</dbReference>
<dbReference type="GO" id="GO:0003724">
    <property type="term" value="F:RNA helicase activity"/>
    <property type="evidence" value="ECO:0007669"/>
    <property type="project" value="UniProtKB-EC"/>
</dbReference>
<reference evidence="11 12" key="1">
    <citation type="submission" date="2024-02" db="EMBL/GenBank/DDBJ databases">
        <title>Chromosome-scale genome assembly of the rough periwinkle Littorina saxatilis.</title>
        <authorList>
            <person name="De Jode A."/>
            <person name="Faria R."/>
            <person name="Formenti G."/>
            <person name="Sims Y."/>
            <person name="Smith T.P."/>
            <person name="Tracey A."/>
            <person name="Wood J.M.D."/>
            <person name="Zagrodzka Z.B."/>
            <person name="Johannesson K."/>
            <person name="Butlin R.K."/>
            <person name="Leder E.H."/>
        </authorList>
    </citation>
    <scope>NUCLEOTIDE SEQUENCE [LARGE SCALE GENOMIC DNA]</scope>
    <source>
        <strain evidence="11">Snail1</strain>
        <tissue evidence="11">Muscle</tissue>
    </source>
</reference>
<dbReference type="GO" id="GO:0005524">
    <property type="term" value="F:ATP binding"/>
    <property type="evidence" value="ECO:0007669"/>
    <property type="project" value="UniProtKB-KW"/>
</dbReference>
<dbReference type="Pfam" id="PF00270">
    <property type="entry name" value="DEAD"/>
    <property type="match status" value="1"/>
</dbReference>
<dbReference type="GO" id="GO:0042078">
    <property type="term" value="P:germ-line stem cell division"/>
    <property type="evidence" value="ECO:0007669"/>
    <property type="project" value="TreeGrafter"/>
</dbReference>
<evidence type="ECO:0000256" key="2">
    <source>
        <dbReference type="ARBA" id="ARBA00022737"/>
    </source>
</evidence>
<evidence type="ECO:0000256" key="8">
    <source>
        <dbReference type="PROSITE-ProRule" id="PRU00723"/>
    </source>
</evidence>
<evidence type="ECO:0000256" key="7">
    <source>
        <dbReference type="ARBA" id="ARBA00047984"/>
    </source>
</evidence>
<evidence type="ECO:0000313" key="12">
    <source>
        <dbReference type="Proteomes" id="UP001374579"/>
    </source>
</evidence>
<dbReference type="InterPro" id="IPR027417">
    <property type="entry name" value="P-loop_NTPase"/>
</dbReference>
<dbReference type="GO" id="GO:0003676">
    <property type="term" value="F:nucleic acid binding"/>
    <property type="evidence" value="ECO:0007669"/>
    <property type="project" value="InterPro"/>
</dbReference>
<keyword evidence="8" id="KW-0863">Zinc-finger</keyword>
<protein>
    <recommendedName>
        <fullName evidence="1">RNA helicase</fullName>
        <ecNumber evidence="1">3.6.4.13</ecNumber>
    </recommendedName>
</protein>
<dbReference type="Gene3D" id="3.40.50.300">
    <property type="entry name" value="P-loop containing nucleotide triphosphate hydrolases"/>
    <property type="match status" value="2"/>
</dbReference>
<sequence length="575" mass="65135">MVKVPQVWRSDNPIPDPFLGTIVCGSHAPAPLYDLNDVPFNDIVKSYILKEQFKATRSIQANVWPAILRGRHVIGILPPGSGKTTSYLLPLVTKLLATKDYLKLPKGCGPKAVILVPSCKKADYIFDYVRTMLQERKTLLRVQRIYGCEEHHVMPLLKGCDLLIATPSCLLRMLDRRYTFLDRLCHLVLDGVEVLVEQFTAQVRQVMKVYGEKLTQYQSLPVQRQIMTFGYNWTEGVAAFQKAYQRDPVLVFASRLEAAVYGGVQQVVHMCFDKQHLSTLKDLLDSLMAVKEHRHVIIALTKPGYLESIDELLKSMSVYAQVIKPDAHNDEVLDLADKWRDQSGCSPVLVVTDNNVTALRVSTAEVVIHFDMPDSKTKFGNRLALMKDHFHDRCADHKGQENKRRVDPVSHLLVTNRMLDHVQSLHGLLVRSGAVIPPAMAKLLNGMRSGKNEDLERRLCLHVKQFGKCANEDKCESRHRMLPCDFVKDTSEQSWPPATGTVKVRILQVKSTSRFYVMLLEHQAAGEAKRDLQCLHTSLTLDLAMHMSNPKNQVPYCMEQGKVAFLIQWNPPLKT</sequence>
<dbReference type="PROSITE" id="PS50103">
    <property type="entry name" value="ZF_C3H1"/>
    <property type="match status" value="1"/>
</dbReference>
<keyword evidence="6" id="KW-0067">ATP-binding</keyword>
<keyword evidence="5" id="KW-0347">Helicase</keyword>
<feature type="zinc finger region" description="C3H1-type" evidence="8">
    <location>
        <begin position="454"/>
        <end position="482"/>
    </location>
</feature>
<dbReference type="AlphaFoldDB" id="A0AAN9C680"/>
<evidence type="ECO:0000259" key="9">
    <source>
        <dbReference type="PROSITE" id="PS50103"/>
    </source>
</evidence>
<dbReference type="InterPro" id="IPR014001">
    <property type="entry name" value="Helicase_ATP-bd"/>
</dbReference>
<keyword evidence="8" id="KW-0479">Metal-binding</keyword>
<evidence type="ECO:0000256" key="1">
    <source>
        <dbReference type="ARBA" id="ARBA00012552"/>
    </source>
</evidence>
<accession>A0AAN9C680</accession>